<dbReference type="PANTHER" id="PTHR48038">
    <property type="entry name" value="RIBONUCLEOPROTEIN RB97D"/>
    <property type="match status" value="1"/>
</dbReference>
<gene>
    <name evidence="6" type="ORF">B0H17DRAFT_895512</name>
</gene>
<dbReference type="EMBL" id="JARKIE010001106">
    <property type="protein sequence ID" value="KAJ7606369.1"/>
    <property type="molecule type" value="Genomic_DNA"/>
</dbReference>
<dbReference type="InterPro" id="IPR039157">
    <property type="entry name" value="RBM18_RRM"/>
</dbReference>
<evidence type="ECO:0000256" key="2">
    <source>
        <dbReference type="ARBA" id="ARBA00030780"/>
    </source>
</evidence>
<dbReference type="PANTHER" id="PTHR48038:SF1">
    <property type="entry name" value="RIBONUCLEOPROTEIN RB97D"/>
    <property type="match status" value="1"/>
</dbReference>
<sequence length="172" mass="19143">DDHLSYPTFSTDPAPEPSTSKAPPQPRQTLQDRLYIGNLHPTVDEYSLLQIFSKFGKVTKLDFLFHKTGVLKGKPRGYAFVEYGNKDDALKALSTAHDKLLRGRKLVVTYAQQAPVDPGAPYGTAASKHRKTMAESGRPTTLSMIKSGLGNRHEGTRDKIAMMEAKLRQMER</sequence>
<feature type="region of interest" description="Disordered" evidence="4">
    <location>
        <begin position="1"/>
        <end position="26"/>
    </location>
</feature>
<evidence type="ECO:0000256" key="3">
    <source>
        <dbReference type="PROSITE-ProRule" id="PRU00176"/>
    </source>
</evidence>
<evidence type="ECO:0000256" key="4">
    <source>
        <dbReference type="SAM" id="MobiDB-lite"/>
    </source>
</evidence>
<proteinExistence type="predicted"/>
<accession>A0AAD7F747</accession>
<dbReference type="Pfam" id="PF00076">
    <property type="entry name" value="RRM_1"/>
    <property type="match status" value="1"/>
</dbReference>
<evidence type="ECO:0000313" key="7">
    <source>
        <dbReference type="Proteomes" id="UP001221757"/>
    </source>
</evidence>
<dbReference type="PROSITE" id="PS50102">
    <property type="entry name" value="RRM"/>
    <property type="match status" value="1"/>
</dbReference>
<protein>
    <recommendedName>
        <fullName evidence="1">Probable RNA-binding protein 18</fullName>
    </recommendedName>
    <alternativeName>
        <fullName evidence="2">RNA-binding motif protein 18</fullName>
    </alternativeName>
</protein>
<dbReference type="Gene3D" id="3.30.70.330">
    <property type="match status" value="1"/>
</dbReference>
<feature type="non-terminal residue" evidence="6">
    <location>
        <position position="172"/>
    </location>
</feature>
<dbReference type="InterPro" id="IPR035979">
    <property type="entry name" value="RBD_domain_sf"/>
</dbReference>
<dbReference type="SMART" id="SM00360">
    <property type="entry name" value="RRM"/>
    <property type="match status" value="1"/>
</dbReference>
<organism evidence="6 7">
    <name type="scientific">Mycena rosella</name>
    <name type="common">Pink bonnet</name>
    <name type="synonym">Agaricus rosellus</name>
    <dbReference type="NCBI Taxonomy" id="1033263"/>
    <lineage>
        <taxon>Eukaryota</taxon>
        <taxon>Fungi</taxon>
        <taxon>Dikarya</taxon>
        <taxon>Basidiomycota</taxon>
        <taxon>Agaricomycotina</taxon>
        <taxon>Agaricomycetes</taxon>
        <taxon>Agaricomycetidae</taxon>
        <taxon>Agaricales</taxon>
        <taxon>Marasmiineae</taxon>
        <taxon>Mycenaceae</taxon>
        <taxon>Mycena</taxon>
    </lineage>
</organism>
<dbReference type="CDD" id="cd12355">
    <property type="entry name" value="RRM_RBM18"/>
    <property type="match status" value="1"/>
</dbReference>
<keyword evidence="3" id="KW-0694">RNA-binding</keyword>
<keyword evidence="7" id="KW-1185">Reference proteome</keyword>
<evidence type="ECO:0000313" key="6">
    <source>
        <dbReference type="EMBL" id="KAJ7606369.1"/>
    </source>
</evidence>
<dbReference type="Proteomes" id="UP001221757">
    <property type="component" value="Unassembled WGS sequence"/>
</dbReference>
<feature type="non-terminal residue" evidence="6">
    <location>
        <position position="1"/>
    </location>
</feature>
<dbReference type="SUPFAM" id="SSF54928">
    <property type="entry name" value="RNA-binding domain, RBD"/>
    <property type="match status" value="1"/>
</dbReference>
<comment type="caution">
    <text evidence="6">The sequence shown here is derived from an EMBL/GenBank/DDBJ whole genome shotgun (WGS) entry which is preliminary data.</text>
</comment>
<dbReference type="AlphaFoldDB" id="A0AAD7F747"/>
<dbReference type="InterPro" id="IPR000504">
    <property type="entry name" value="RRM_dom"/>
</dbReference>
<reference evidence="6" key="1">
    <citation type="submission" date="2023-03" db="EMBL/GenBank/DDBJ databases">
        <title>Massive genome expansion in bonnet fungi (Mycena s.s.) driven by repeated elements and novel gene families across ecological guilds.</title>
        <authorList>
            <consortium name="Lawrence Berkeley National Laboratory"/>
            <person name="Harder C.B."/>
            <person name="Miyauchi S."/>
            <person name="Viragh M."/>
            <person name="Kuo A."/>
            <person name="Thoen E."/>
            <person name="Andreopoulos B."/>
            <person name="Lu D."/>
            <person name="Skrede I."/>
            <person name="Drula E."/>
            <person name="Henrissat B."/>
            <person name="Morin E."/>
            <person name="Kohler A."/>
            <person name="Barry K."/>
            <person name="LaButti K."/>
            <person name="Morin E."/>
            <person name="Salamov A."/>
            <person name="Lipzen A."/>
            <person name="Mereny Z."/>
            <person name="Hegedus B."/>
            <person name="Baldrian P."/>
            <person name="Stursova M."/>
            <person name="Weitz H."/>
            <person name="Taylor A."/>
            <person name="Grigoriev I.V."/>
            <person name="Nagy L.G."/>
            <person name="Martin F."/>
            <person name="Kauserud H."/>
        </authorList>
    </citation>
    <scope>NUCLEOTIDE SEQUENCE</scope>
    <source>
        <strain evidence="6">CBHHK067</strain>
    </source>
</reference>
<evidence type="ECO:0000256" key="1">
    <source>
        <dbReference type="ARBA" id="ARBA00021141"/>
    </source>
</evidence>
<name>A0AAD7F747_MYCRO</name>
<feature type="compositionally biased region" description="Polar residues" evidence="4">
    <location>
        <begin position="7"/>
        <end position="26"/>
    </location>
</feature>
<dbReference type="InterPro" id="IPR012677">
    <property type="entry name" value="Nucleotide-bd_a/b_plait_sf"/>
</dbReference>
<feature type="domain" description="RRM" evidence="5">
    <location>
        <begin position="32"/>
        <end position="113"/>
    </location>
</feature>
<evidence type="ECO:0000259" key="5">
    <source>
        <dbReference type="PROSITE" id="PS50102"/>
    </source>
</evidence>
<dbReference type="GO" id="GO:0003723">
    <property type="term" value="F:RNA binding"/>
    <property type="evidence" value="ECO:0007669"/>
    <property type="project" value="UniProtKB-UniRule"/>
</dbReference>